<evidence type="ECO:0000313" key="2">
    <source>
        <dbReference type="EMBL" id="OII77905.1"/>
    </source>
</evidence>
<organism evidence="2 3">
    <name type="scientific">Cryptosporidium andersoni</name>
    <dbReference type="NCBI Taxonomy" id="117008"/>
    <lineage>
        <taxon>Eukaryota</taxon>
        <taxon>Sar</taxon>
        <taxon>Alveolata</taxon>
        <taxon>Apicomplexa</taxon>
        <taxon>Conoidasida</taxon>
        <taxon>Coccidia</taxon>
        <taxon>Eucoccidiorida</taxon>
        <taxon>Eimeriorina</taxon>
        <taxon>Cryptosporidiidae</taxon>
        <taxon>Cryptosporidium</taxon>
    </lineage>
</organism>
<dbReference type="RefSeq" id="XP_067069751.1">
    <property type="nucleotide sequence ID" value="XM_067214043.1"/>
</dbReference>
<dbReference type="Proteomes" id="UP000186804">
    <property type="component" value="Unassembled WGS sequence"/>
</dbReference>
<evidence type="ECO:0000313" key="3">
    <source>
        <dbReference type="Proteomes" id="UP000186804"/>
    </source>
</evidence>
<dbReference type="EMBL" id="LRBS01000016">
    <property type="protein sequence ID" value="OII77905.1"/>
    <property type="molecule type" value="Genomic_DNA"/>
</dbReference>
<evidence type="ECO:0000256" key="1">
    <source>
        <dbReference type="SAM" id="MobiDB-lite"/>
    </source>
</evidence>
<sequence>MMFNKYLYDLRYFPSFSSQFQQLHNSSYIIHNNLCSPIFLNPRQQLYTCGTSQIYSYPNFYQNMVQQQILIEQQKQLIESQIQLQRQLHKLHSATLNEKQTSFSISQIQHDNNATYVVKTSTNNISYEDNIIQYNMIKPNINIDTEYRDESEIEVIIRNNDQYVQLEVLDDEDLNDEQISFEPVRSEIIEIILDDNISINCNELANMKDKKAEEYTKEEIIENTQSVGITVSKVELIEEIIEPISNLYELVNKQQGKFEQNEDDSNNEYNYNNDIEINDNNNNNNYNHNNSNNNKNNHSIIYEINEIKNNNRNDGNNKIEENESKLLENKTCESNNESNNLLYTTSKLINKSNCENISLDSINQINLLNNKNNKLSNLNLEDNTCININSLNPQDLDTLTPIENCIKVIKDKDNTKENNLILEMESNNESNIESDWENIWESYYSSKSPDINDETDSLCYSLLTTSRTDIEQDNLNQNELIDSERHLYKITNKSEKEILFKLSQCRVISSKIMRNSSMNSPIENKIDEINNEVIDFKDISNKLYNKSNNNIFLDEMDLGFRSLINNGLKLDISEMAKPRIIKK</sequence>
<feature type="region of interest" description="Disordered" evidence="1">
    <location>
        <begin position="258"/>
        <end position="296"/>
    </location>
</feature>
<proteinExistence type="predicted"/>
<dbReference type="VEuPathDB" id="CryptoDB:cand_038200"/>
<dbReference type="AlphaFoldDB" id="A0A1J4MUH0"/>
<gene>
    <name evidence="2" type="ORF">cand_038200</name>
</gene>
<protein>
    <submittedName>
        <fullName evidence="2">Uncharacterized protein</fullName>
    </submittedName>
</protein>
<dbReference type="GeneID" id="92368004"/>
<name>A0A1J4MUH0_9CRYT</name>
<dbReference type="OrthoDB" id="342667at2759"/>
<reference evidence="2 3" key="1">
    <citation type="submission" date="2016-10" db="EMBL/GenBank/DDBJ databases">
        <title>Reductive evolution of mitochondrial metabolism and differential evolution of invasion-related proteins in Cryptosporidium.</title>
        <authorList>
            <person name="Liu S."/>
            <person name="Roellig D.M."/>
            <person name="Guo Y."/>
            <person name="Li N."/>
            <person name="Frace M.A."/>
            <person name="Tang K."/>
            <person name="Zhang L."/>
            <person name="Feng Y."/>
            <person name="Xiao L."/>
        </authorList>
    </citation>
    <scope>NUCLEOTIDE SEQUENCE [LARGE SCALE GENOMIC DNA]</scope>
    <source>
        <strain evidence="2">30847</strain>
    </source>
</reference>
<feature type="compositionally biased region" description="Low complexity" evidence="1">
    <location>
        <begin position="267"/>
        <end position="296"/>
    </location>
</feature>
<accession>A0A1J4MUH0</accession>
<keyword evidence="3" id="KW-1185">Reference proteome</keyword>
<comment type="caution">
    <text evidence="2">The sequence shown here is derived from an EMBL/GenBank/DDBJ whole genome shotgun (WGS) entry which is preliminary data.</text>
</comment>